<dbReference type="GeneID" id="117677774"/>
<accession>A0A6P9DP33</accession>
<dbReference type="SUPFAM" id="SSF50242">
    <property type="entry name" value="TIMP-like"/>
    <property type="match status" value="1"/>
</dbReference>
<feature type="chain" id="PRO_5027610872" description="Metalloproteinase inhibitor 4" evidence="14">
    <location>
        <begin position="27"/>
        <end position="209"/>
    </location>
</feature>
<dbReference type="KEGG" id="pgut:117677774"/>
<dbReference type="GO" id="GO:0051045">
    <property type="term" value="P:negative regulation of membrane protein ectodomain proteolysis"/>
    <property type="evidence" value="ECO:0007669"/>
    <property type="project" value="TreeGrafter"/>
</dbReference>
<feature type="domain" description="NTR" evidence="15">
    <location>
        <begin position="27"/>
        <end position="152"/>
    </location>
</feature>
<dbReference type="PROSITE" id="PS00288">
    <property type="entry name" value="TIMP"/>
    <property type="match status" value="1"/>
</dbReference>
<evidence type="ECO:0000256" key="2">
    <source>
        <dbReference type="ARBA" id="ARBA00011027"/>
    </source>
</evidence>
<sequence>MIPLLNPLLFPPLLLLTLSIQDPTEACSCFPTHPQQQICSSNIVIRANIKSEKVVEDSSSSLKMIRYEIKQIKIFKGFEKMKDVQYVFTELTSAKCGIKLNISDKKNSQYLLSGEISHDGRVFIYLCNFIKPWNKLTRSQKINLRKKYEMGCDCKITACIEKGCYSTVASQECLWTDWLLESTVYGYQANNSACLKYRDGVCKWHNNLP</sequence>
<evidence type="ECO:0000256" key="6">
    <source>
        <dbReference type="ARBA" id="ARBA00022690"/>
    </source>
</evidence>
<dbReference type="CTD" id="7079"/>
<proteinExistence type="inferred from homology"/>
<dbReference type="Pfam" id="PF00965">
    <property type="entry name" value="TIMP"/>
    <property type="match status" value="1"/>
</dbReference>
<keyword evidence="14" id="KW-0732">Signal</keyword>
<dbReference type="GO" id="GO:0031012">
    <property type="term" value="C:extracellular matrix"/>
    <property type="evidence" value="ECO:0007669"/>
    <property type="project" value="TreeGrafter"/>
</dbReference>
<comment type="subcellular location">
    <subcellularLocation>
        <location evidence="1">Secreted</location>
    </subcellularLocation>
</comment>
<evidence type="ECO:0000313" key="17">
    <source>
        <dbReference type="RefSeq" id="XP_034294106.1"/>
    </source>
</evidence>
<dbReference type="InterPro" id="IPR001820">
    <property type="entry name" value="TIMP"/>
</dbReference>
<dbReference type="OMA" id="ITTPNEC"/>
<feature type="disulfide bond" evidence="13">
    <location>
        <begin position="154"/>
        <end position="202"/>
    </location>
</feature>
<name>A0A6P9DP33_PANGU</name>
<keyword evidence="10" id="KW-0481">Metalloenzyme inhibitor</keyword>
<keyword evidence="9 13" id="KW-1015">Disulfide bond</keyword>
<protein>
    <recommendedName>
        <fullName evidence="3">Metalloproteinase inhibitor 4</fullName>
    </recommendedName>
    <alternativeName>
        <fullName evidence="11">Tissue inhibitor of metalloproteinases 4</fullName>
    </alternativeName>
</protein>
<organism evidence="16 17">
    <name type="scientific">Pantherophis guttatus</name>
    <name type="common">Corn snake</name>
    <name type="synonym">Elaphe guttata</name>
    <dbReference type="NCBI Taxonomy" id="94885"/>
    <lineage>
        <taxon>Eukaryota</taxon>
        <taxon>Metazoa</taxon>
        <taxon>Chordata</taxon>
        <taxon>Craniata</taxon>
        <taxon>Vertebrata</taxon>
        <taxon>Euteleostomi</taxon>
        <taxon>Lepidosauria</taxon>
        <taxon>Squamata</taxon>
        <taxon>Bifurcata</taxon>
        <taxon>Unidentata</taxon>
        <taxon>Episquamata</taxon>
        <taxon>Toxicofera</taxon>
        <taxon>Serpentes</taxon>
        <taxon>Colubroidea</taxon>
        <taxon>Colubridae</taxon>
        <taxon>Colubrinae</taxon>
        <taxon>Pantherophis</taxon>
    </lineage>
</organism>
<feature type="signal peptide" evidence="14">
    <location>
        <begin position="1"/>
        <end position="26"/>
    </location>
</feature>
<dbReference type="PROSITE" id="PS50189">
    <property type="entry name" value="NTR"/>
    <property type="match status" value="1"/>
</dbReference>
<keyword evidence="4" id="KW-0964">Secreted</keyword>
<keyword evidence="16" id="KW-1185">Reference proteome</keyword>
<evidence type="ECO:0000259" key="15">
    <source>
        <dbReference type="PROSITE" id="PS50189"/>
    </source>
</evidence>
<dbReference type="InterPro" id="IPR030490">
    <property type="entry name" value="TIMP_CS"/>
</dbReference>
<comment type="similarity">
    <text evidence="2">Belongs to the protease inhibitor I35 (TIMP) family.</text>
</comment>
<dbReference type="PANTHER" id="PTHR11844:SF26">
    <property type="entry name" value="METALLOPROTEINASE INHIBITOR 4"/>
    <property type="match status" value="1"/>
</dbReference>
<dbReference type="GO" id="GO:0005615">
    <property type="term" value="C:extracellular space"/>
    <property type="evidence" value="ECO:0007669"/>
    <property type="project" value="TreeGrafter"/>
</dbReference>
<feature type="disulfide bond" evidence="13">
    <location>
        <begin position="159"/>
        <end position="164"/>
    </location>
</feature>
<dbReference type="GO" id="GO:0002020">
    <property type="term" value="F:protease binding"/>
    <property type="evidence" value="ECO:0007669"/>
    <property type="project" value="TreeGrafter"/>
</dbReference>
<dbReference type="GO" id="GO:0008191">
    <property type="term" value="F:metalloendopeptidase inhibitor activity"/>
    <property type="evidence" value="ECO:0007669"/>
    <property type="project" value="InterPro"/>
</dbReference>
<dbReference type="InterPro" id="IPR001134">
    <property type="entry name" value="Netrin_domain"/>
</dbReference>
<evidence type="ECO:0000256" key="8">
    <source>
        <dbReference type="ARBA" id="ARBA00022833"/>
    </source>
</evidence>
<reference evidence="17" key="1">
    <citation type="submission" date="2025-08" db="UniProtKB">
        <authorList>
            <consortium name="RefSeq"/>
        </authorList>
    </citation>
    <scope>IDENTIFICATION</scope>
    <source>
        <tissue evidence="17">Blood</tissue>
    </source>
</reference>
<evidence type="ECO:0000256" key="10">
    <source>
        <dbReference type="ARBA" id="ARBA00023215"/>
    </source>
</evidence>
<feature type="disulfide bond" evidence="13">
    <location>
        <begin position="29"/>
        <end position="127"/>
    </location>
</feature>
<dbReference type="GO" id="GO:0009725">
    <property type="term" value="P:response to hormone"/>
    <property type="evidence" value="ECO:0007669"/>
    <property type="project" value="TreeGrafter"/>
</dbReference>
<feature type="disulfide bond" evidence="13">
    <location>
        <begin position="173"/>
        <end position="194"/>
    </location>
</feature>
<evidence type="ECO:0000256" key="14">
    <source>
        <dbReference type="SAM" id="SignalP"/>
    </source>
</evidence>
<dbReference type="RefSeq" id="XP_034294106.1">
    <property type="nucleotide sequence ID" value="XM_034438215.2"/>
</dbReference>
<evidence type="ECO:0000256" key="3">
    <source>
        <dbReference type="ARBA" id="ARBA00013515"/>
    </source>
</evidence>
<feature type="disulfide bond" evidence="13">
    <location>
        <begin position="39"/>
        <end position="152"/>
    </location>
</feature>
<dbReference type="AlphaFoldDB" id="A0A6P9DP33"/>
<keyword evidence="8 12" id="KW-0862">Zinc</keyword>
<evidence type="ECO:0000256" key="11">
    <source>
        <dbReference type="ARBA" id="ARBA00030105"/>
    </source>
</evidence>
<dbReference type="Proteomes" id="UP001652622">
    <property type="component" value="Unplaced"/>
</dbReference>
<evidence type="ECO:0000256" key="5">
    <source>
        <dbReference type="ARBA" id="ARBA00022608"/>
    </source>
</evidence>
<evidence type="ECO:0000256" key="4">
    <source>
        <dbReference type="ARBA" id="ARBA00022525"/>
    </source>
</evidence>
<dbReference type="GO" id="GO:0046872">
    <property type="term" value="F:metal ion binding"/>
    <property type="evidence" value="ECO:0007669"/>
    <property type="project" value="UniProtKB-KW"/>
</dbReference>
<evidence type="ECO:0000256" key="12">
    <source>
        <dbReference type="PIRSR" id="PIRSR601820-1"/>
    </source>
</evidence>
<gene>
    <name evidence="17" type="primary">TIMP4</name>
</gene>
<dbReference type="InterPro" id="IPR008993">
    <property type="entry name" value="TIMP-like_OB-fold"/>
</dbReference>
<evidence type="ECO:0000256" key="7">
    <source>
        <dbReference type="ARBA" id="ARBA00022723"/>
    </source>
</evidence>
<keyword evidence="7 12" id="KW-0479">Metal-binding</keyword>
<dbReference type="GO" id="GO:0034097">
    <property type="term" value="P:response to cytokine"/>
    <property type="evidence" value="ECO:0007669"/>
    <property type="project" value="TreeGrafter"/>
</dbReference>
<evidence type="ECO:0000256" key="13">
    <source>
        <dbReference type="PIRSR" id="PIRSR601820-3"/>
    </source>
</evidence>
<keyword evidence="6 17" id="KW-0646">Protease inhibitor</keyword>
<evidence type="ECO:0000256" key="1">
    <source>
        <dbReference type="ARBA" id="ARBA00004613"/>
    </source>
</evidence>
<dbReference type="PANTHER" id="PTHR11844">
    <property type="entry name" value="METALLOPROTEASE INHIBITOR"/>
    <property type="match status" value="1"/>
</dbReference>
<dbReference type="Gene3D" id="2.40.50.120">
    <property type="match status" value="1"/>
</dbReference>
<keyword evidence="5 17" id="KW-0483">Metalloprotease inhibitor</keyword>
<dbReference type="Gene3D" id="3.90.370.10">
    <property type="entry name" value="Tissue inhibitor of metalloproteinase-1. Chain B, domain 1"/>
    <property type="match status" value="1"/>
</dbReference>
<feature type="binding site" evidence="12">
    <location>
        <position position="27"/>
    </location>
    <ligand>
        <name>Zn(2+)</name>
        <dbReference type="ChEBI" id="CHEBI:29105"/>
        <note>ligand shared with metalloproteinase partner</note>
    </ligand>
</feature>
<feature type="disulfide bond" evidence="13">
    <location>
        <begin position="27"/>
        <end position="96"/>
    </location>
</feature>
<evidence type="ECO:0000256" key="9">
    <source>
        <dbReference type="ARBA" id="ARBA00023157"/>
    </source>
</evidence>
<dbReference type="InParanoid" id="A0A6P9DP33"/>
<dbReference type="SMART" id="SM00206">
    <property type="entry name" value="NTR"/>
    <property type="match status" value="1"/>
</dbReference>
<dbReference type="InterPro" id="IPR027465">
    <property type="entry name" value="TIMP_C"/>
</dbReference>
<evidence type="ECO:0000313" key="16">
    <source>
        <dbReference type="Proteomes" id="UP001652622"/>
    </source>
</evidence>